<name>A0A2G9YRI4_9BACT</name>
<keyword evidence="3 5" id="KW-0687">Ribonucleoprotein</keyword>
<keyword evidence="2 5" id="KW-0689">Ribosomal protein</keyword>
<organism evidence="6 7">
    <name type="scientific">Candidatus Nealsonbacteria bacterium CG23_combo_of_CG06-09_8_20_14_all_40_13</name>
    <dbReference type="NCBI Taxonomy" id="1974724"/>
    <lineage>
        <taxon>Bacteria</taxon>
        <taxon>Candidatus Nealsoniibacteriota</taxon>
    </lineage>
</organism>
<gene>
    <name evidence="5 6" type="primary">rplJ</name>
    <name evidence="6" type="ORF">COX39_00650</name>
</gene>
<evidence type="ECO:0000256" key="3">
    <source>
        <dbReference type="ARBA" id="ARBA00023274"/>
    </source>
</evidence>
<dbReference type="GO" id="GO:0070180">
    <property type="term" value="F:large ribosomal subunit rRNA binding"/>
    <property type="evidence" value="ECO:0007669"/>
    <property type="project" value="UniProtKB-UniRule"/>
</dbReference>
<dbReference type="CDD" id="cd05797">
    <property type="entry name" value="Ribosomal_L10"/>
    <property type="match status" value="1"/>
</dbReference>
<dbReference type="Proteomes" id="UP000231567">
    <property type="component" value="Unassembled WGS sequence"/>
</dbReference>
<dbReference type="InterPro" id="IPR001790">
    <property type="entry name" value="Ribosomal_uL10"/>
</dbReference>
<dbReference type="Pfam" id="PF00466">
    <property type="entry name" value="Ribosomal_L10"/>
    <property type="match status" value="1"/>
</dbReference>
<dbReference type="GO" id="GO:1990904">
    <property type="term" value="C:ribonucleoprotein complex"/>
    <property type="evidence" value="ECO:0007669"/>
    <property type="project" value="UniProtKB-KW"/>
</dbReference>
<dbReference type="InterPro" id="IPR022973">
    <property type="entry name" value="Ribosomal_uL10_bac"/>
</dbReference>
<reference evidence="6 7" key="1">
    <citation type="submission" date="2017-09" db="EMBL/GenBank/DDBJ databases">
        <title>Depth-based differentiation of microbial function through sediment-hosted aquifers and enrichment of novel symbionts in the deep terrestrial subsurface.</title>
        <authorList>
            <person name="Probst A.J."/>
            <person name="Ladd B."/>
            <person name="Jarett J.K."/>
            <person name="Geller-Mcgrath D.E."/>
            <person name="Sieber C.M."/>
            <person name="Emerson J.B."/>
            <person name="Anantharaman K."/>
            <person name="Thomas B.C."/>
            <person name="Malmstrom R."/>
            <person name="Stieglmeier M."/>
            <person name="Klingl A."/>
            <person name="Woyke T."/>
            <person name="Ryan C.M."/>
            <person name="Banfield J.F."/>
        </authorList>
    </citation>
    <scope>NUCLEOTIDE SEQUENCE [LARGE SCALE GENOMIC DNA]</scope>
    <source>
        <strain evidence="6">CG23_combo_of_CG06-09_8_20_14_all_40_13</strain>
    </source>
</reference>
<protein>
    <recommendedName>
        <fullName evidence="4 5">Large ribosomal subunit protein uL10</fullName>
    </recommendedName>
</protein>
<evidence type="ECO:0000256" key="1">
    <source>
        <dbReference type="ARBA" id="ARBA00008889"/>
    </source>
</evidence>
<evidence type="ECO:0000256" key="5">
    <source>
        <dbReference type="HAMAP-Rule" id="MF_00362"/>
    </source>
</evidence>
<dbReference type="SUPFAM" id="SSF160369">
    <property type="entry name" value="Ribosomal protein L10-like"/>
    <property type="match status" value="1"/>
</dbReference>
<dbReference type="Gene3D" id="6.10.250.290">
    <property type="match status" value="1"/>
</dbReference>
<keyword evidence="5" id="KW-0694">RNA-binding</keyword>
<evidence type="ECO:0000256" key="4">
    <source>
        <dbReference type="ARBA" id="ARBA00035202"/>
    </source>
</evidence>
<comment type="caution">
    <text evidence="6">The sequence shown here is derived from an EMBL/GenBank/DDBJ whole genome shotgun (WGS) entry which is preliminary data.</text>
</comment>
<dbReference type="InterPro" id="IPR043141">
    <property type="entry name" value="Ribosomal_uL10-like_sf"/>
</dbReference>
<dbReference type="NCBIfam" id="NF000955">
    <property type="entry name" value="PRK00099.1-1"/>
    <property type="match status" value="1"/>
</dbReference>
<dbReference type="EMBL" id="PCRM01000012">
    <property type="protein sequence ID" value="PIP21848.1"/>
    <property type="molecule type" value="Genomic_DNA"/>
</dbReference>
<dbReference type="HAMAP" id="MF_00362">
    <property type="entry name" value="Ribosomal_uL10"/>
    <property type="match status" value="1"/>
</dbReference>
<sequence length="169" mass="18697">MLNRQQKAQQIADLSNHLKTDNAVIFINFQGLGANEVSHLRQQVRQENSGLKVIKNTLLQLALGQNKLDVPDDIFNQPLAIVTSSDEIAGAKILYLFGKEHENLKILGGLIAGQFEGKDEIVKLAILPSRDELQAKIVGSLSGLIFRLENSLKSNLYKLTNVLNNARRA</sequence>
<dbReference type="GO" id="GO:0005840">
    <property type="term" value="C:ribosome"/>
    <property type="evidence" value="ECO:0007669"/>
    <property type="project" value="UniProtKB-KW"/>
</dbReference>
<comment type="similarity">
    <text evidence="1 5">Belongs to the universal ribosomal protein uL10 family.</text>
</comment>
<dbReference type="GO" id="GO:0006412">
    <property type="term" value="P:translation"/>
    <property type="evidence" value="ECO:0007669"/>
    <property type="project" value="UniProtKB-UniRule"/>
</dbReference>
<evidence type="ECO:0000256" key="2">
    <source>
        <dbReference type="ARBA" id="ARBA00022980"/>
    </source>
</evidence>
<dbReference type="AlphaFoldDB" id="A0A2G9YRI4"/>
<dbReference type="InterPro" id="IPR047865">
    <property type="entry name" value="Ribosomal_uL10_bac_type"/>
</dbReference>
<evidence type="ECO:0000313" key="6">
    <source>
        <dbReference type="EMBL" id="PIP21848.1"/>
    </source>
</evidence>
<dbReference type="PANTHER" id="PTHR11560">
    <property type="entry name" value="39S RIBOSOMAL PROTEIN L10, MITOCHONDRIAL"/>
    <property type="match status" value="1"/>
</dbReference>
<proteinExistence type="inferred from homology"/>
<evidence type="ECO:0000313" key="7">
    <source>
        <dbReference type="Proteomes" id="UP000231567"/>
    </source>
</evidence>
<dbReference type="Gene3D" id="3.30.70.1730">
    <property type="match status" value="1"/>
</dbReference>
<comment type="subunit">
    <text evidence="5">Part of the ribosomal stalk of the 50S ribosomal subunit. The N-terminus interacts with L11 and the large rRNA to form the base of the stalk. The C-terminus forms an elongated spine to which L12 dimers bind in a sequential fashion forming a multimeric L10(L12)X complex.</text>
</comment>
<keyword evidence="5" id="KW-0699">rRNA-binding</keyword>
<accession>A0A2G9YRI4</accession>
<comment type="function">
    <text evidence="5">Forms part of the ribosomal stalk, playing a central role in the interaction of the ribosome with GTP-bound translation factors.</text>
</comment>